<proteinExistence type="inferred from homology"/>
<feature type="domain" description="Aminotransferase class V" evidence="6">
    <location>
        <begin position="43"/>
        <end position="332"/>
    </location>
</feature>
<comment type="caution">
    <text evidence="7">The sequence shown here is derived from an EMBL/GenBank/DDBJ whole genome shotgun (WGS) entry which is preliminary data.</text>
</comment>
<dbReference type="InterPro" id="IPR015421">
    <property type="entry name" value="PyrdxlP-dep_Trfase_major"/>
</dbReference>
<comment type="similarity">
    <text evidence="2">Belongs to the class-V pyridoxal-phosphate-dependent aminotransferase family.</text>
</comment>
<dbReference type="PIRSF" id="PIRSF000524">
    <property type="entry name" value="SPT"/>
    <property type="match status" value="1"/>
</dbReference>
<dbReference type="GO" id="GO:0019265">
    <property type="term" value="P:glycine biosynthetic process, by transamination of glyoxylate"/>
    <property type="evidence" value="ECO:0007669"/>
    <property type="project" value="TreeGrafter"/>
</dbReference>
<gene>
    <name evidence="7" type="ORF">E3J84_00980</name>
</gene>
<dbReference type="Pfam" id="PF00266">
    <property type="entry name" value="Aminotran_5"/>
    <property type="match status" value="1"/>
</dbReference>
<sequence>MKIERHNYLMIPGPTEVEPEALLAMAQPTIPHYGDDWVRINSRIIAKLKKVFQTENDMFIIPGSSSAAMEAAVNAVVEPGTEVLVELSGFLCYRFKEMVESYEGKVVPIEFEWGEPVHPEVVRSTLSANPSIKVMTLIHNVSSTGVTNPAREIAQICQEFDVILICDTVSSMGGIDIKTDEWGLDFCMCGNQKCMQTPPGLGLVSVSEKAWIHMEERKTPVQGWYLNFLNLRRYCRQWSDWHPHGPVTAPTALYAALEVALDHMLEEGLENRFKRHVLNAKALRAGLKAAGIKLFVDNRFASNTITTFIVPDGIDGKKIRKILEDEFKIMISGAPDKIAGRVLRVGHMGVTSARSWILATLTGIIYACNKLGATLDTGKALEAALDTYMSSTN</sequence>
<dbReference type="AlphaFoldDB" id="A0A523S4Q7"/>
<evidence type="ECO:0000259" key="6">
    <source>
        <dbReference type="Pfam" id="PF00266"/>
    </source>
</evidence>
<evidence type="ECO:0000256" key="3">
    <source>
        <dbReference type="ARBA" id="ARBA00022898"/>
    </source>
</evidence>
<dbReference type="PANTHER" id="PTHR21152">
    <property type="entry name" value="AMINOTRANSFERASE CLASS V"/>
    <property type="match status" value="1"/>
</dbReference>
<evidence type="ECO:0000256" key="5">
    <source>
        <dbReference type="PIRSR" id="PIRSR000524-50"/>
    </source>
</evidence>
<evidence type="ECO:0000313" key="8">
    <source>
        <dbReference type="Proteomes" id="UP000316360"/>
    </source>
</evidence>
<keyword evidence="3 5" id="KW-0663">Pyridoxal phosphate</keyword>
<keyword evidence="7" id="KW-0808">Transferase</keyword>
<evidence type="ECO:0000256" key="4">
    <source>
        <dbReference type="PIRSR" id="PIRSR000524-1"/>
    </source>
</evidence>
<feature type="binding site" evidence="4">
    <location>
        <position position="344"/>
    </location>
    <ligand>
        <name>substrate</name>
    </ligand>
</feature>
<dbReference type="InterPro" id="IPR024169">
    <property type="entry name" value="SP_NH2Trfase/AEP_transaminase"/>
</dbReference>
<dbReference type="PANTHER" id="PTHR21152:SF40">
    <property type="entry name" value="ALANINE--GLYOXYLATE AMINOTRANSFERASE"/>
    <property type="match status" value="1"/>
</dbReference>
<dbReference type="GO" id="GO:0004760">
    <property type="term" value="F:L-serine-pyruvate transaminase activity"/>
    <property type="evidence" value="ECO:0007669"/>
    <property type="project" value="TreeGrafter"/>
</dbReference>
<accession>A0A523S4Q7</accession>
<keyword evidence="7" id="KW-0032">Aminotransferase</keyword>
<dbReference type="Gene3D" id="3.40.640.10">
    <property type="entry name" value="Type I PLP-dependent aspartate aminotransferase-like (Major domain)"/>
    <property type="match status" value="1"/>
</dbReference>
<evidence type="ECO:0000313" key="7">
    <source>
        <dbReference type="EMBL" id="TET12789.1"/>
    </source>
</evidence>
<dbReference type="InterPro" id="IPR015422">
    <property type="entry name" value="PyrdxlP-dep_Trfase_small"/>
</dbReference>
<dbReference type="InterPro" id="IPR015424">
    <property type="entry name" value="PyrdxlP-dep_Trfase"/>
</dbReference>
<name>A0A523S4Q7_UNCAE</name>
<feature type="modified residue" description="N6-(pyridoxal phosphate)lysine" evidence="5">
    <location>
        <position position="193"/>
    </location>
</feature>
<evidence type="ECO:0000256" key="2">
    <source>
        <dbReference type="ARBA" id="ARBA00009236"/>
    </source>
</evidence>
<dbReference type="Gene3D" id="3.90.1150.10">
    <property type="entry name" value="Aspartate Aminotransferase, domain 1"/>
    <property type="match status" value="1"/>
</dbReference>
<dbReference type="EMBL" id="SOKJ01000051">
    <property type="protein sequence ID" value="TET12789.1"/>
    <property type="molecule type" value="Genomic_DNA"/>
</dbReference>
<protein>
    <submittedName>
        <fullName evidence="7">Alanine--glyoxylate aminotransferase family protein</fullName>
    </submittedName>
</protein>
<evidence type="ECO:0000256" key="1">
    <source>
        <dbReference type="ARBA" id="ARBA00001933"/>
    </source>
</evidence>
<dbReference type="Proteomes" id="UP000316360">
    <property type="component" value="Unassembled WGS sequence"/>
</dbReference>
<comment type="cofactor">
    <cofactor evidence="1 5">
        <name>pyridoxal 5'-phosphate</name>
        <dbReference type="ChEBI" id="CHEBI:597326"/>
    </cofactor>
</comment>
<dbReference type="InterPro" id="IPR000192">
    <property type="entry name" value="Aminotrans_V_dom"/>
</dbReference>
<dbReference type="SUPFAM" id="SSF53383">
    <property type="entry name" value="PLP-dependent transferases"/>
    <property type="match status" value="1"/>
</dbReference>
<dbReference type="GO" id="GO:0008453">
    <property type="term" value="F:alanine-glyoxylate transaminase activity"/>
    <property type="evidence" value="ECO:0007669"/>
    <property type="project" value="TreeGrafter"/>
</dbReference>
<organism evidence="7 8">
    <name type="scientific">Aerophobetes bacterium</name>
    <dbReference type="NCBI Taxonomy" id="2030807"/>
    <lineage>
        <taxon>Bacteria</taxon>
        <taxon>Candidatus Aerophobota</taxon>
    </lineage>
</organism>
<reference evidence="7 8" key="1">
    <citation type="submission" date="2019-03" db="EMBL/GenBank/DDBJ databases">
        <title>Metabolic potential of uncultured bacteria and archaea associated with petroleum seepage in deep-sea sediments.</title>
        <authorList>
            <person name="Dong X."/>
            <person name="Hubert C."/>
        </authorList>
    </citation>
    <scope>NUCLEOTIDE SEQUENCE [LARGE SCALE GENOMIC DNA]</scope>
    <source>
        <strain evidence="7">E44_bin7</strain>
    </source>
</reference>